<feature type="region of interest" description="Disordered" evidence="1">
    <location>
        <begin position="256"/>
        <end position="304"/>
    </location>
</feature>
<feature type="transmembrane region" description="Helical" evidence="2">
    <location>
        <begin position="77"/>
        <end position="99"/>
    </location>
</feature>
<dbReference type="EMBL" id="MU251391">
    <property type="protein sequence ID" value="KAG9237182.1"/>
    <property type="molecule type" value="Genomic_DNA"/>
</dbReference>
<organism evidence="3 4">
    <name type="scientific">Amylocarpus encephaloides</name>
    <dbReference type="NCBI Taxonomy" id="45428"/>
    <lineage>
        <taxon>Eukaryota</taxon>
        <taxon>Fungi</taxon>
        <taxon>Dikarya</taxon>
        <taxon>Ascomycota</taxon>
        <taxon>Pezizomycotina</taxon>
        <taxon>Leotiomycetes</taxon>
        <taxon>Helotiales</taxon>
        <taxon>Helotiales incertae sedis</taxon>
        <taxon>Amylocarpus</taxon>
    </lineage>
</organism>
<dbReference type="Proteomes" id="UP000824998">
    <property type="component" value="Unassembled WGS sequence"/>
</dbReference>
<accession>A0A9P7YPT9</accession>
<evidence type="ECO:0000313" key="4">
    <source>
        <dbReference type="Proteomes" id="UP000824998"/>
    </source>
</evidence>
<gene>
    <name evidence="3" type="ORF">BJ875DRAFT_481505</name>
</gene>
<keyword evidence="2" id="KW-0812">Transmembrane</keyword>
<sequence>MEKSESREWLSKLPDVPTTLASIPLWSAVTTPVTIVNKVEHIEGQLRFKDEISTGKHSRTITLVEAKKHPSPSQGGIIALGIVCGLLILGILLFMLLYCNHRRRKLETQNTESAIPRPRNPRRARFPAGQAPREEHAENGPQNGGFYRPMLQGLPGLPSEPSMGQNQQRPQSLLGARYNAMGTPLNRMRGVDYPPGYPFSNQQPNQMARMRGVGYPPQTYMPGPEYGYAPQGMPPVDPQAYGYGNFPPPRGLGQIHRSAREGSSTGEPPKGEMGHGLEPVRRVPSLGSGRSSNAGNMRGPLPVI</sequence>
<protein>
    <submittedName>
        <fullName evidence="3">Uncharacterized protein</fullName>
    </submittedName>
</protein>
<feature type="region of interest" description="Disordered" evidence="1">
    <location>
        <begin position="108"/>
        <end position="170"/>
    </location>
</feature>
<reference evidence="3" key="1">
    <citation type="journal article" date="2021" name="IMA Fungus">
        <title>Genomic characterization of three marine fungi, including Emericellopsis atlantica sp. nov. with signatures of a generalist lifestyle and marine biomass degradation.</title>
        <authorList>
            <person name="Hagestad O.C."/>
            <person name="Hou L."/>
            <person name="Andersen J.H."/>
            <person name="Hansen E.H."/>
            <person name="Altermark B."/>
            <person name="Li C."/>
            <person name="Kuhnert E."/>
            <person name="Cox R.J."/>
            <person name="Crous P.W."/>
            <person name="Spatafora J.W."/>
            <person name="Lail K."/>
            <person name="Amirebrahimi M."/>
            <person name="Lipzen A."/>
            <person name="Pangilinan J."/>
            <person name="Andreopoulos W."/>
            <person name="Hayes R.D."/>
            <person name="Ng V."/>
            <person name="Grigoriev I.V."/>
            <person name="Jackson S.A."/>
            <person name="Sutton T.D.S."/>
            <person name="Dobson A.D.W."/>
            <person name="Rama T."/>
        </authorList>
    </citation>
    <scope>NUCLEOTIDE SEQUENCE</scope>
    <source>
        <strain evidence="3">TRa018bII</strain>
    </source>
</reference>
<keyword evidence="2" id="KW-0472">Membrane</keyword>
<evidence type="ECO:0000256" key="2">
    <source>
        <dbReference type="SAM" id="Phobius"/>
    </source>
</evidence>
<evidence type="ECO:0000313" key="3">
    <source>
        <dbReference type="EMBL" id="KAG9237182.1"/>
    </source>
</evidence>
<keyword evidence="4" id="KW-1185">Reference proteome</keyword>
<feature type="compositionally biased region" description="Basic and acidic residues" evidence="1">
    <location>
        <begin position="269"/>
        <end position="281"/>
    </location>
</feature>
<name>A0A9P7YPT9_9HELO</name>
<proteinExistence type="predicted"/>
<dbReference type="AlphaFoldDB" id="A0A9P7YPT9"/>
<comment type="caution">
    <text evidence="3">The sequence shown here is derived from an EMBL/GenBank/DDBJ whole genome shotgun (WGS) entry which is preliminary data.</text>
</comment>
<evidence type="ECO:0000256" key="1">
    <source>
        <dbReference type="SAM" id="MobiDB-lite"/>
    </source>
</evidence>
<keyword evidence="2" id="KW-1133">Transmembrane helix</keyword>